<dbReference type="OrthoDB" id="9786954at2"/>
<keyword evidence="8 9" id="KW-0413">Isomerase</keyword>
<dbReference type="InterPro" id="IPR001240">
    <property type="entry name" value="PRAI_dom"/>
</dbReference>
<evidence type="ECO:0000256" key="5">
    <source>
        <dbReference type="ARBA" id="ARBA00022605"/>
    </source>
</evidence>
<keyword evidence="5 9" id="KW-0028">Amino-acid biosynthesis</keyword>
<accession>A0A2S1LSQ0</accession>
<dbReference type="UniPathway" id="UPA00035">
    <property type="reaction ID" value="UER00042"/>
</dbReference>
<dbReference type="Gene3D" id="3.20.20.70">
    <property type="entry name" value="Aldolase class I"/>
    <property type="match status" value="1"/>
</dbReference>
<sequence length="203" mass="23393">MKLKICGMKFYDNILQTAGLLPDYLGLIFYEKSSRYFDGILPELPKSIQKTGVFVDENYTNIVRKIDQYHLQCVQLHGNESPELCQKLQDHALVIKVFPVGNPFDFNTLIPYEKSCDFYLFDTKGPLKGGNGVSFDWSVLDQNPFEKPFFLSGGISINDLEKIKKLAFPTLYGVDINSRFEEEPGLKNIELLREFKLKLHRKL</sequence>
<dbReference type="RefSeq" id="WP_108738290.1">
    <property type="nucleotide sequence ID" value="NZ_CP020919.1"/>
</dbReference>
<dbReference type="Pfam" id="PF00697">
    <property type="entry name" value="PRAI"/>
    <property type="match status" value="1"/>
</dbReference>
<dbReference type="InterPro" id="IPR013785">
    <property type="entry name" value="Aldolase_TIM"/>
</dbReference>
<organism evidence="11 12">
    <name type="scientific">Flavobacterium kingsejongi</name>
    <dbReference type="NCBI Taxonomy" id="1678728"/>
    <lineage>
        <taxon>Bacteria</taxon>
        <taxon>Pseudomonadati</taxon>
        <taxon>Bacteroidota</taxon>
        <taxon>Flavobacteriia</taxon>
        <taxon>Flavobacteriales</taxon>
        <taxon>Flavobacteriaceae</taxon>
        <taxon>Flavobacterium</taxon>
    </lineage>
</organism>
<dbReference type="GO" id="GO:0004640">
    <property type="term" value="F:phosphoribosylanthranilate isomerase activity"/>
    <property type="evidence" value="ECO:0007669"/>
    <property type="project" value="UniProtKB-UniRule"/>
</dbReference>
<dbReference type="PANTHER" id="PTHR42894">
    <property type="entry name" value="N-(5'-PHOSPHORIBOSYL)ANTHRANILATE ISOMERASE"/>
    <property type="match status" value="1"/>
</dbReference>
<feature type="domain" description="N-(5'phosphoribosyl) anthranilate isomerase (PRAI)" evidence="10">
    <location>
        <begin position="4"/>
        <end position="195"/>
    </location>
</feature>
<dbReference type="InterPro" id="IPR011060">
    <property type="entry name" value="RibuloseP-bd_barrel"/>
</dbReference>
<reference evidence="11 12" key="1">
    <citation type="submission" date="2017-04" db="EMBL/GenBank/DDBJ databases">
        <title>Complete genome sequence of Flavobacterium kingsejong AJ004.</title>
        <authorList>
            <person name="Lee P.C."/>
        </authorList>
    </citation>
    <scope>NUCLEOTIDE SEQUENCE [LARGE SCALE GENOMIC DNA]</scope>
    <source>
        <strain evidence="11 12">AJ004</strain>
    </source>
</reference>
<evidence type="ECO:0000256" key="4">
    <source>
        <dbReference type="ARBA" id="ARBA00022272"/>
    </source>
</evidence>
<dbReference type="AlphaFoldDB" id="A0A2S1LSQ0"/>
<comment type="catalytic activity">
    <reaction evidence="1 9">
        <text>N-(5-phospho-beta-D-ribosyl)anthranilate = 1-(2-carboxyphenylamino)-1-deoxy-D-ribulose 5-phosphate</text>
        <dbReference type="Rhea" id="RHEA:21540"/>
        <dbReference type="ChEBI" id="CHEBI:18277"/>
        <dbReference type="ChEBI" id="CHEBI:58613"/>
        <dbReference type="EC" id="5.3.1.24"/>
    </reaction>
</comment>
<evidence type="ECO:0000256" key="9">
    <source>
        <dbReference type="HAMAP-Rule" id="MF_00135"/>
    </source>
</evidence>
<evidence type="ECO:0000313" key="12">
    <source>
        <dbReference type="Proteomes" id="UP000244677"/>
    </source>
</evidence>
<evidence type="ECO:0000256" key="1">
    <source>
        <dbReference type="ARBA" id="ARBA00001164"/>
    </source>
</evidence>
<dbReference type="SUPFAM" id="SSF51366">
    <property type="entry name" value="Ribulose-phoshate binding barrel"/>
    <property type="match status" value="1"/>
</dbReference>
<keyword evidence="6 9" id="KW-0822">Tryptophan biosynthesis</keyword>
<evidence type="ECO:0000256" key="7">
    <source>
        <dbReference type="ARBA" id="ARBA00023141"/>
    </source>
</evidence>
<evidence type="ECO:0000256" key="2">
    <source>
        <dbReference type="ARBA" id="ARBA00004664"/>
    </source>
</evidence>
<evidence type="ECO:0000256" key="6">
    <source>
        <dbReference type="ARBA" id="ARBA00022822"/>
    </source>
</evidence>
<dbReference type="EC" id="5.3.1.24" evidence="3 9"/>
<keyword evidence="12" id="KW-1185">Reference proteome</keyword>
<dbReference type="CDD" id="cd00405">
    <property type="entry name" value="PRAI"/>
    <property type="match status" value="1"/>
</dbReference>
<gene>
    <name evidence="9" type="primary">trpF</name>
    <name evidence="11" type="ORF">FK004_16910</name>
</gene>
<dbReference type="EMBL" id="CP020919">
    <property type="protein sequence ID" value="AWG26790.1"/>
    <property type="molecule type" value="Genomic_DNA"/>
</dbReference>
<proteinExistence type="inferred from homology"/>
<evidence type="ECO:0000259" key="10">
    <source>
        <dbReference type="Pfam" id="PF00697"/>
    </source>
</evidence>
<evidence type="ECO:0000313" key="11">
    <source>
        <dbReference type="EMBL" id="AWG26790.1"/>
    </source>
</evidence>
<comment type="similarity">
    <text evidence="9">Belongs to the TrpF family.</text>
</comment>
<keyword evidence="7 9" id="KW-0057">Aromatic amino acid biosynthesis</keyword>
<dbReference type="HAMAP" id="MF_00135">
    <property type="entry name" value="PRAI"/>
    <property type="match status" value="1"/>
</dbReference>
<dbReference type="PANTHER" id="PTHR42894:SF1">
    <property type="entry name" value="N-(5'-PHOSPHORIBOSYL)ANTHRANILATE ISOMERASE"/>
    <property type="match status" value="1"/>
</dbReference>
<name>A0A2S1LSQ0_9FLAO</name>
<dbReference type="KEGG" id="fki:FK004_16910"/>
<evidence type="ECO:0000256" key="3">
    <source>
        <dbReference type="ARBA" id="ARBA00012572"/>
    </source>
</evidence>
<dbReference type="Proteomes" id="UP000244677">
    <property type="component" value="Chromosome"/>
</dbReference>
<dbReference type="GO" id="GO:0000162">
    <property type="term" value="P:L-tryptophan biosynthetic process"/>
    <property type="evidence" value="ECO:0007669"/>
    <property type="project" value="UniProtKB-UniRule"/>
</dbReference>
<evidence type="ECO:0000256" key="8">
    <source>
        <dbReference type="ARBA" id="ARBA00023235"/>
    </source>
</evidence>
<dbReference type="InterPro" id="IPR044643">
    <property type="entry name" value="TrpF_fam"/>
</dbReference>
<comment type="pathway">
    <text evidence="2 9">Amino-acid biosynthesis; L-tryptophan biosynthesis; L-tryptophan from chorismate: step 3/5.</text>
</comment>
<protein>
    <recommendedName>
        <fullName evidence="4 9">N-(5'-phosphoribosyl)anthranilate isomerase</fullName>
        <shortName evidence="9">PRAI</shortName>
        <ecNumber evidence="3 9">5.3.1.24</ecNumber>
    </recommendedName>
</protein>